<protein>
    <recommendedName>
        <fullName evidence="8">NADPH:adrenodoxin oxidoreductase, mitochondrial</fullName>
        <ecNumber evidence="8">1.18.1.6</ecNumber>
    </recommendedName>
</protein>
<sequence>MLARRRVFCRDCIESCYSSKSWSTCVVRAPVTQHRRHESSHANPRQRPLRLAIVGSGPAGFYAAARVMQKLPDARVDMFERLPVPFGLVRYGVAPDHPEVKNCQERFEEVAQSERFQFVGNVKVGRDIPLDVLSQHYDALLFAYGASQDRALGIAGENLTGIHSARAFVGWYNGLPEFADLDPDLTQSDTAVVIGNGNVALDVARILLSSIDTLRNTDISVHAIEALSKSRVKSVIVAGRRGPMQAAFTIKELRELLTLPSVGFKFEDDSLVPTAEYIKSLPRLEQRKYRFAQLLEKGSATTFEEAKRHWHLMSLASPRSFQEAPGTRNLQSIVFDHNRFKDPNAKFERTASVAPTGADFTVNSGLAFRSIGYKAEALPGMTEELGVTFDTRSGTISNDKNGRAVSADGQRQVPGCYATGWAQTGPTGVIASTMENAFASADSIIHDWESGKDFLATNDGKGWESLSKDSRVTIDKPITWQHWKTIDAAERERGQAAGKVREKFTRVEDMLAVAYAAQP</sequence>
<feature type="binding site" evidence="10">
    <location>
        <position position="252"/>
    </location>
    <ligand>
        <name>NADP(+)</name>
        <dbReference type="ChEBI" id="CHEBI:58349"/>
    </ligand>
</feature>
<feature type="binding site" evidence="10">
    <location>
        <position position="428"/>
    </location>
    <ligand>
        <name>NADP(+)</name>
        <dbReference type="ChEBI" id="CHEBI:58349"/>
    </ligand>
</feature>
<keyword evidence="4 8" id="KW-0274">FAD</keyword>
<dbReference type="InterPro" id="IPR055275">
    <property type="entry name" value="Ferredox_Rdtase"/>
</dbReference>
<keyword evidence="6 8" id="KW-0560">Oxidoreductase</keyword>
<feature type="binding site" evidence="10">
    <location>
        <begin position="196"/>
        <end position="199"/>
    </location>
    <ligand>
        <name>NADP(+)</name>
        <dbReference type="ChEBI" id="CHEBI:58349"/>
    </ligand>
</feature>
<dbReference type="EMBL" id="VIBQ01000009">
    <property type="protein sequence ID" value="KAB8337245.1"/>
    <property type="molecule type" value="Genomic_DNA"/>
</dbReference>
<dbReference type="InterPro" id="IPR036188">
    <property type="entry name" value="FAD/NAD-bd_sf"/>
</dbReference>
<feature type="binding site" evidence="9">
    <location>
        <position position="88"/>
    </location>
    <ligand>
        <name>FAD</name>
        <dbReference type="ChEBI" id="CHEBI:57692"/>
    </ligand>
</feature>
<feature type="binding site" evidence="9">
    <location>
        <position position="124"/>
    </location>
    <ligand>
        <name>FAD</name>
        <dbReference type="ChEBI" id="CHEBI:57692"/>
    </ligand>
</feature>
<dbReference type="InterPro" id="IPR021163">
    <property type="entry name" value="Ferredox_Rdtase_adrenod"/>
</dbReference>
<comment type="cofactor">
    <cofactor evidence="1 8 9">
        <name>FAD</name>
        <dbReference type="ChEBI" id="CHEBI:57692"/>
    </cofactor>
</comment>
<dbReference type="GO" id="GO:0016491">
    <property type="term" value="F:oxidoreductase activity"/>
    <property type="evidence" value="ECO:0007669"/>
    <property type="project" value="UniProtKB-KW"/>
</dbReference>
<dbReference type="EC" id="1.18.1.6" evidence="8"/>
<comment type="catalytic activity">
    <reaction evidence="7 8">
        <text>2 reduced [adrenodoxin] + NADP(+) + H(+) = 2 oxidized [adrenodoxin] + NADPH</text>
        <dbReference type="Rhea" id="RHEA:42312"/>
        <dbReference type="Rhea" id="RHEA-COMP:9998"/>
        <dbReference type="Rhea" id="RHEA-COMP:9999"/>
        <dbReference type="ChEBI" id="CHEBI:15378"/>
        <dbReference type="ChEBI" id="CHEBI:33737"/>
        <dbReference type="ChEBI" id="CHEBI:33738"/>
        <dbReference type="ChEBI" id="CHEBI:57783"/>
        <dbReference type="ChEBI" id="CHEBI:58349"/>
        <dbReference type="EC" id="1.18.1.6"/>
    </reaction>
</comment>
<comment type="caution">
    <text evidence="12">The sequence shown here is derived from an EMBL/GenBank/DDBJ whole genome shotgun (WGS) entry which is preliminary data.</text>
</comment>
<evidence type="ECO:0000256" key="8">
    <source>
        <dbReference type="PIRNR" id="PIRNR000362"/>
    </source>
</evidence>
<evidence type="ECO:0000256" key="5">
    <source>
        <dbReference type="ARBA" id="ARBA00022857"/>
    </source>
</evidence>
<keyword evidence="5 8" id="KW-0521">NADP</keyword>
<evidence type="ECO:0000256" key="1">
    <source>
        <dbReference type="ARBA" id="ARBA00001974"/>
    </source>
</evidence>
<feature type="binding site" evidence="9">
    <location>
        <position position="59"/>
    </location>
    <ligand>
        <name>FAD</name>
        <dbReference type="ChEBI" id="CHEBI:57692"/>
    </ligand>
</feature>
<name>A0A5N6KQ89_9ROSI</name>
<dbReference type="PANTHER" id="PTHR48467">
    <property type="entry name" value="GLUTAMATE SYNTHASE 1 [NADH], CHLOROPLASTIC-LIKE"/>
    <property type="match status" value="1"/>
</dbReference>
<dbReference type="Proteomes" id="UP000327013">
    <property type="component" value="Unassembled WGS sequence"/>
</dbReference>
<organism evidence="12 13">
    <name type="scientific">Carpinus fangiana</name>
    <dbReference type="NCBI Taxonomy" id="176857"/>
    <lineage>
        <taxon>Eukaryota</taxon>
        <taxon>Viridiplantae</taxon>
        <taxon>Streptophyta</taxon>
        <taxon>Embryophyta</taxon>
        <taxon>Tracheophyta</taxon>
        <taxon>Spermatophyta</taxon>
        <taxon>Magnoliopsida</taxon>
        <taxon>eudicotyledons</taxon>
        <taxon>Gunneridae</taxon>
        <taxon>Pentapetalae</taxon>
        <taxon>rosids</taxon>
        <taxon>fabids</taxon>
        <taxon>Fagales</taxon>
        <taxon>Betulaceae</taxon>
        <taxon>Carpinus</taxon>
    </lineage>
</organism>
<keyword evidence="3 8" id="KW-0285">Flavoprotein</keyword>
<comment type="similarity">
    <text evidence="2 8">Belongs to the ferredoxin--NADP reductase type 1 family.</text>
</comment>
<evidence type="ECO:0000313" key="13">
    <source>
        <dbReference type="Proteomes" id="UP000327013"/>
    </source>
</evidence>
<dbReference type="SUPFAM" id="SSF51971">
    <property type="entry name" value="Nucleotide-binding domain"/>
    <property type="match status" value="1"/>
</dbReference>
<dbReference type="OrthoDB" id="333024at2759"/>
<gene>
    <name evidence="12" type="ORF">FH972_021547</name>
</gene>
<proteinExistence type="inferred from homology"/>
<evidence type="ECO:0000256" key="3">
    <source>
        <dbReference type="ARBA" id="ARBA00022630"/>
    </source>
</evidence>
<dbReference type="Pfam" id="PF07992">
    <property type="entry name" value="Pyr_redox_2"/>
    <property type="match status" value="1"/>
</dbReference>
<evidence type="ECO:0000259" key="11">
    <source>
        <dbReference type="Pfam" id="PF07992"/>
    </source>
</evidence>
<feature type="binding site" evidence="9">
    <location>
        <position position="80"/>
    </location>
    <ligand>
        <name>FAD</name>
        <dbReference type="ChEBI" id="CHEBI:57692"/>
    </ligand>
</feature>
<evidence type="ECO:0000313" key="12">
    <source>
        <dbReference type="EMBL" id="KAB8337245.1"/>
    </source>
</evidence>
<dbReference type="InterPro" id="IPR023753">
    <property type="entry name" value="FAD/NAD-binding_dom"/>
</dbReference>
<keyword evidence="13" id="KW-1185">Reference proteome</keyword>
<dbReference type="PRINTS" id="PR00419">
    <property type="entry name" value="ADXRDTASE"/>
</dbReference>
<feature type="binding site" evidence="9">
    <location>
        <position position="421"/>
    </location>
    <ligand>
        <name>FAD</name>
        <dbReference type="ChEBI" id="CHEBI:57692"/>
    </ligand>
</feature>
<feature type="domain" description="FAD/NAD(P)-binding" evidence="11">
    <location>
        <begin position="50"/>
        <end position="228"/>
    </location>
</feature>
<evidence type="ECO:0000256" key="4">
    <source>
        <dbReference type="ARBA" id="ARBA00022827"/>
    </source>
</evidence>
<feature type="binding site" evidence="9">
    <location>
        <begin position="428"/>
        <end position="430"/>
    </location>
    <ligand>
        <name>FAD</name>
        <dbReference type="ChEBI" id="CHEBI:57692"/>
    </ligand>
</feature>
<keyword evidence="8" id="KW-0496">Mitochondrion</keyword>
<dbReference type="AlphaFoldDB" id="A0A5N6KQ89"/>
<dbReference type="PANTHER" id="PTHR48467:SF1">
    <property type="entry name" value="GLUTAMATE SYNTHASE 1 [NADH], CHLOROPLASTIC-LIKE"/>
    <property type="match status" value="1"/>
</dbReference>
<evidence type="ECO:0000256" key="6">
    <source>
        <dbReference type="ARBA" id="ARBA00023002"/>
    </source>
</evidence>
<dbReference type="PIRSF" id="PIRSF000362">
    <property type="entry name" value="FNR"/>
    <property type="match status" value="1"/>
</dbReference>
<reference evidence="12 13" key="1">
    <citation type="submission" date="2019-06" db="EMBL/GenBank/DDBJ databases">
        <title>A chromosomal-level reference genome of Carpinus fangiana (Coryloideae, Betulaceae).</title>
        <authorList>
            <person name="Yang X."/>
            <person name="Wang Z."/>
            <person name="Zhang L."/>
            <person name="Hao G."/>
            <person name="Liu J."/>
            <person name="Yang Y."/>
        </authorList>
    </citation>
    <scope>NUCLEOTIDE SEQUENCE [LARGE SCALE GENOMIC DNA]</scope>
    <source>
        <strain evidence="12">Cfa_2016G</strain>
        <tissue evidence="12">Leaf</tissue>
    </source>
</reference>
<accession>A0A5N6KQ89</accession>
<dbReference type="Gene3D" id="3.50.50.60">
    <property type="entry name" value="FAD/NAD(P)-binding domain"/>
    <property type="match status" value="1"/>
</dbReference>
<dbReference type="Gene3D" id="3.40.50.720">
    <property type="entry name" value="NAD(P)-binding Rossmann-like Domain"/>
    <property type="match status" value="1"/>
</dbReference>
<feature type="binding site" evidence="10">
    <location>
        <begin position="240"/>
        <end position="241"/>
    </location>
    <ligand>
        <name>NADP(+)</name>
        <dbReference type="ChEBI" id="CHEBI:58349"/>
    </ligand>
</feature>
<evidence type="ECO:0000256" key="10">
    <source>
        <dbReference type="PIRSR" id="PIRSR000362-2"/>
    </source>
</evidence>
<evidence type="ECO:0000256" key="2">
    <source>
        <dbReference type="ARBA" id="ARBA00008312"/>
    </source>
</evidence>
<evidence type="ECO:0000256" key="7">
    <source>
        <dbReference type="ARBA" id="ARBA00048933"/>
    </source>
</evidence>
<comment type="subcellular location">
    <subcellularLocation>
        <location evidence="8">Mitochondrion</location>
    </subcellularLocation>
</comment>
<dbReference type="GO" id="GO:0005739">
    <property type="term" value="C:mitochondrion"/>
    <property type="evidence" value="ECO:0007669"/>
    <property type="project" value="UniProtKB-SubCell"/>
</dbReference>
<evidence type="ECO:0000256" key="9">
    <source>
        <dbReference type="PIRSR" id="PIRSR000362-1"/>
    </source>
</evidence>